<keyword evidence="4 6" id="KW-0539">Nucleus</keyword>
<dbReference type="Pfam" id="PF07962">
    <property type="entry name" value="Swi3"/>
    <property type="match status" value="1"/>
</dbReference>
<dbReference type="InterPro" id="IPR040038">
    <property type="entry name" value="TIPIN/Csm3/Swi3"/>
</dbReference>
<dbReference type="AlphaFoldDB" id="A0A1I7ULE6"/>
<evidence type="ECO:0000313" key="9">
    <source>
        <dbReference type="Proteomes" id="UP000095282"/>
    </source>
</evidence>
<evidence type="ECO:0000256" key="1">
    <source>
        <dbReference type="ARBA" id="ARBA00004123"/>
    </source>
</evidence>
<evidence type="ECO:0000256" key="7">
    <source>
        <dbReference type="SAM" id="MobiDB-lite"/>
    </source>
</evidence>
<dbReference type="Proteomes" id="UP000095282">
    <property type="component" value="Unplaced"/>
</dbReference>
<reference evidence="10" key="1">
    <citation type="submission" date="2016-11" db="UniProtKB">
        <authorList>
            <consortium name="WormBaseParasite"/>
        </authorList>
    </citation>
    <scope>IDENTIFICATION</scope>
</reference>
<name>A0A1I7ULE6_9PELO</name>
<protein>
    <recommendedName>
        <fullName evidence="6">TIMELESS-interacting protein</fullName>
    </recommendedName>
</protein>
<evidence type="ECO:0000256" key="6">
    <source>
        <dbReference type="RuleBase" id="RU366049"/>
    </source>
</evidence>
<dbReference type="GO" id="GO:0003677">
    <property type="term" value="F:DNA binding"/>
    <property type="evidence" value="ECO:0007669"/>
    <property type="project" value="TreeGrafter"/>
</dbReference>
<evidence type="ECO:0000256" key="3">
    <source>
        <dbReference type="ARBA" id="ARBA00022763"/>
    </source>
</evidence>
<dbReference type="PANTHER" id="PTHR13220:SF11">
    <property type="entry name" value="TIMELESS-INTERACTING PROTEIN"/>
    <property type="match status" value="1"/>
</dbReference>
<comment type="function">
    <text evidence="6">Plays an important role in the control of DNA replication and the maintenance of replication fork stability.</text>
</comment>
<dbReference type="InterPro" id="IPR012923">
    <property type="entry name" value="Csm3"/>
</dbReference>
<dbReference type="GO" id="GO:0031298">
    <property type="term" value="C:replication fork protection complex"/>
    <property type="evidence" value="ECO:0007669"/>
    <property type="project" value="TreeGrafter"/>
</dbReference>
<proteinExistence type="inferred from homology"/>
<accession>A0A1I7ULE6</accession>
<dbReference type="STRING" id="1561998.A0A1I7ULE6"/>
<evidence type="ECO:0000256" key="2">
    <source>
        <dbReference type="ARBA" id="ARBA00006075"/>
    </source>
</evidence>
<evidence type="ECO:0000259" key="8">
    <source>
        <dbReference type="Pfam" id="PF07962"/>
    </source>
</evidence>
<keyword evidence="5 6" id="KW-0131">Cell cycle</keyword>
<dbReference type="eggNOG" id="KOG3004">
    <property type="taxonomic scope" value="Eukaryota"/>
</dbReference>
<dbReference type="WBParaSite" id="Csp11.Scaffold630.g17129.t1">
    <property type="protein sequence ID" value="Csp11.Scaffold630.g17129.t1"/>
    <property type="gene ID" value="Csp11.Scaffold630.g17129"/>
</dbReference>
<dbReference type="GO" id="GO:0043111">
    <property type="term" value="P:replication fork arrest"/>
    <property type="evidence" value="ECO:0007669"/>
    <property type="project" value="TreeGrafter"/>
</dbReference>
<keyword evidence="9" id="KW-1185">Reference proteome</keyword>
<dbReference type="GO" id="GO:0000076">
    <property type="term" value="P:DNA replication checkpoint signaling"/>
    <property type="evidence" value="ECO:0007669"/>
    <property type="project" value="UniProtKB-UniRule"/>
</dbReference>
<evidence type="ECO:0000313" key="10">
    <source>
        <dbReference type="WBParaSite" id="Csp11.Scaffold630.g17129.t1"/>
    </source>
</evidence>
<evidence type="ECO:0000256" key="5">
    <source>
        <dbReference type="ARBA" id="ARBA00023306"/>
    </source>
</evidence>
<evidence type="ECO:0000256" key="4">
    <source>
        <dbReference type="ARBA" id="ARBA00023242"/>
    </source>
</evidence>
<feature type="region of interest" description="Disordered" evidence="7">
    <location>
        <begin position="1"/>
        <end position="38"/>
    </location>
</feature>
<dbReference type="GO" id="GO:0006974">
    <property type="term" value="P:DNA damage response"/>
    <property type="evidence" value="ECO:0007669"/>
    <property type="project" value="UniProtKB-KW"/>
</dbReference>
<feature type="domain" description="Chromosome segregation in meiosis protein 3" evidence="8">
    <location>
        <begin position="55"/>
        <end position="135"/>
    </location>
</feature>
<comment type="subcellular location">
    <subcellularLocation>
        <location evidence="1 6">Nucleus</location>
    </subcellularLocation>
</comment>
<sequence length="203" mass="24093">MDEMDDFFGNDEFDREPSPIGEEAIEDNRGEEGSRKVIEPKLLRTKKLTNPRLALNESTLTSSKGLPALREVFKTFKPNPKDNPYSNLDKMMKKYAYWGHLMFPKLKTEDVLNRVETLGTRRQVKVYLMKQRLGESTDELEQENKKRRRTELLMTEQMTKNHKMNCSTTYQKKNILRKLKLKNWTPQPKLMHRLILMMKKNIE</sequence>
<comment type="similarity">
    <text evidence="2 6">Belongs to the CSM3 family.</text>
</comment>
<feature type="compositionally biased region" description="Basic and acidic residues" evidence="7">
    <location>
        <begin position="26"/>
        <end position="38"/>
    </location>
</feature>
<keyword evidence="3 6" id="KW-0227">DNA damage</keyword>
<dbReference type="PANTHER" id="PTHR13220">
    <property type="entry name" value="TIMELESS INTERACTING-RELATED"/>
    <property type="match status" value="1"/>
</dbReference>
<dbReference type="GO" id="GO:0031297">
    <property type="term" value="P:replication fork processing"/>
    <property type="evidence" value="ECO:0007669"/>
    <property type="project" value="UniProtKB-UniRule"/>
</dbReference>
<organism evidence="9 10">
    <name type="scientific">Caenorhabditis tropicalis</name>
    <dbReference type="NCBI Taxonomy" id="1561998"/>
    <lineage>
        <taxon>Eukaryota</taxon>
        <taxon>Metazoa</taxon>
        <taxon>Ecdysozoa</taxon>
        <taxon>Nematoda</taxon>
        <taxon>Chromadorea</taxon>
        <taxon>Rhabditida</taxon>
        <taxon>Rhabditina</taxon>
        <taxon>Rhabditomorpha</taxon>
        <taxon>Rhabditoidea</taxon>
        <taxon>Rhabditidae</taxon>
        <taxon>Peloderinae</taxon>
        <taxon>Caenorhabditis</taxon>
    </lineage>
</organism>
<feature type="compositionally biased region" description="Acidic residues" evidence="7">
    <location>
        <begin position="1"/>
        <end position="14"/>
    </location>
</feature>